<comment type="caution">
    <text evidence="1">The sequence shown here is derived from an EMBL/GenBank/DDBJ whole genome shotgun (WGS) entry which is preliminary data.</text>
</comment>
<dbReference type="Proteomes" id="UP000250321">
    <property type="component" value="Unassembled WGS sequence"/>
</dbReference>
<accession>A0A314XNZ7</accession>
<keyword evidence="2" id="KW-1185">Reference proteome</keyword>
<gene>
    <name evidence="1" type="ORF">Pyn_21127</name>
</gene>
<evidence type="ECO:0000313" key="1">
    <source>
        <dbReference type="EMBL" id="PQP93380.1"/>
    </source>
</evidence>
<name>A0A314XNZ7_PRUYE</name>
<organism evidence="1 2">
    <name type="scientific">Prunus yedoensis var. nudiflora</name>
    <dbReference type="NCBI Taxonomy" id="2094558"/>
    <lineage>
        <taxon>Eukaryota</taxon>
        <taxon>Viridiplantae</taxon>
        <taxon>Streptophyta</taxon>
        <taxon>Embryophyta</taxon>
        <taxon>Tracheophyta</taxon>
        <taxon>Spermatophyta</taxon>
        <taxon>Magnoliopsida</taxon>
        <taxon>eudicotyledons</taxon>
        <taxon>Gunneridae</taxon>
        <taxon>Pentapetalae</taxon>
        <taxon>rosids</taxon>
        <taxon>fabids</taxon>
        <taxon>Rosales</taxon>
        <taxon>Rosaceae</taxon>
        <taxon>Amygdaloideae</taxon>
        <taxon>Amygdaleae</taxon>
        <taxon>Prunus</taxon>
    </lineage>
</organism>
<protein>
    <submittedName>
        <fullName evidence="1">Uncharacterized protein</fullName>
    </submittedName>
</protein>
<proteinExistence type="predicted"/>
<sequence length="143" mass="15146">MLKTLCCDIPKAVERFNQVGEKFNSELPEMFDKFNRVVQFMEKKTTIVSVWEGSTVTFLSFVVTTSSCYSMARAMNAREKRAAAAAVTVEEAERVASAARRASQATPVAPGLLGLHGAGTAATAAEAARATKGAAATEGQVTP</sequence>
<reference evidence="1 2" key="1">
    <citation type="submission" date="2018-02" db="EMBL/GenBank/DDBJ databases">
        <title>Draft genome of wild Prunus yedoensis var. nudiflora.</title>
        <authorList>
            <person name="Baek S."/>
            <person name="Kim J.-H."/>
            <person name="Choi K."/>
            <person name="Kim G.-B."/>
            <person name="Cho A."/>
            <person name="Jang H."/>
            <person name="Shin C.-H."/>
            <person name="Yu H.-J."/>
            <person name="Mun J.-H."/>
        </authorList>
    </citation>
    <scope>NUCLEOTIDE SEQUENCE [LARGE SCALE GENOMIC DNA]</scope>
    <source>
        <strain evidence="2">cv. Jeju island</strain>
        <tissue evidence="1">Leaf</tissue>
    </source>
</reference>
<evidence type="ECO:0000313" key="2">
    <source>
        <dbReference type="Proteomes" id="UP000250321"/>
    </source>
</evidence>
<dbReference type="EMBL" id="PJQY01002464">
    <property type="protein sequence ID" value="PQP93380.1"/>
    <property type="molecule type" value="Genomic_DNA"/>
</dbReference>
<dbReference type="AlphaFoldDB" id="A0A314XNZ7"/>